<dbReference type="GO" id="GO:0005576">
    <property type="term" value="C:extracellular region"/>
    <property type="evidence" value="ECO:0007669"/>
    <property type="project" value="UniProtKB-SubCell"/>
</dbReference>
<proteinExistence type="predicted"/>
<evidence type="ECO:0000256" key="2">
    <source>
        <dbReference type="ARBA" id="ARBA00022729"/>
    </source>
</evidence>
<dbReference type="Gene3D" id="3.20.20.370">
    <property type="entry name" value="Glycoside hydrolase/deacetylase"/>
    <property type="match status" value="1"/>
</dbReference>
<protein>
    <submittedName>
        <fullName evidence="4">Polysaccharide deacetylase</fullName>
    </submittedName>
</protein>
<comment type="caution">
    <text evidence="4">The sequence shown here is derived from an EMBL/GenBank/DDBJ whole genome shotgun (WGS) entry which is preliminary data.</text>
</comment>
<name>A0A0G0PYU2_9BACT</name>
<dbReference type="Pfam" id="PF01522">
    <property type="entry name" value="Polysacc_deac_1"/>
    <property type="match status" value="1"/>
</dbReference>
<comment type="subcellular location">
    <subcellularLocation>
        <location evidence="1">Secreted</location>
    </subcellularLocation>
</comment>
<dbReference type="GO" id="GO:0016810">
    <property type="term" value="F:hydrolase activity, acting on carbon-nitrogen (but not peptide) bonds"/>
    <property type="evidence" value="ECO:0007669"/>
    <property type="project" value="InterPro"/>
</dbReference>
<keyword evidence="2" id="KW-0732">Signal</keyword>
<dbReference type="GO" id="GO:0005975">
    <property type="term" value="P:carbohydrate metabolic process"/>
    <property type="evidence" value="ECO:0007669"/>
    <property type="project" value="InterPro"/>
</dbReference>
<evidence type="ECO:0000313" key="4">
    <source>
        <dbReference type="EMBL" id="KKR33073.1"/>
    </source>
</evidence>
<sequence>MPTNPPVENVKNSEDAKRIPILYYHYIEVNPDPKDTLRSSLAVVPSVFDGQMNYLSTNGFTGMTLDDMAAVFDGKATLPPKPIILTFDDGYADFYANAYPILSKYHLKATLFIITRLVGRRNYLTWDQIKDMQKSGLIFFGAHTQTHPSLPRLSGKRLEDEILGSKIDLESELGIPVNWFAYPYGGFSDAVVTEVEKAGFVGALTTLQGGWHTRNNFYLLRRIRVGGLSPVSFANYINSGR</sequence>
<reference evidence="4 5" key="1">
    <citation type="journal article" date="2015" name="Nature">
        <title>rRNA introns, odd ribosomes, and small enigmatic genomes across a large radiation of phyla.</title>
        <authorList>
            <person name="Brown C.T."/>
            <person name="Hug L.A."/>
            <person name="Thomas B.C."/>
            <person name="Sharon I."/>
            <person name="Castelle C.J."/>
            <person name="Singh A."/>
            <person name="Wilkins M.J."/>
            <person name="Williams K.H."/>
            <person name="Banfield J.F."/>
        </authorList>
    </citation>
    <scope>NUCLEOTIDE SEQUENCE [LARGE SCALE GENOMIC DNA]</scope>
</reference>
<feature type="domain" description="NodB homology" evidence="3">
    <location>
        <begin position="81"/>
        <end position="241"/>
    </location>
</feature>
<gene>
    <name evidence="4" type="ORF">UT63_C0024G0005</name>
</gene>
<dbReference type="InterPro" id="IPR051398">
    <property type="entry name" value="Polysacch_Deacetylase"/>
</dbReference>
<dbReference type="EMBL" id="LBXN01000024">
    <property type="protein sequence ID" value="KKR33073.1"/>
    <property type="molecule type" value="Genomic_DNA"/>
</dbReference>
<dbReference type="InterPro" id="IPR002509">
    <property type="entry name" value="NODB_dom"/>
</dbReference>
<dbReference type="CDD" id="cd10918">
    <property type="entry name" value="CE4_NodB_like_5s_6s"/>
    <property type="match status" value="1"/>
</dbReference>
<dbReference type="PROSITE" id="PS51677">
    <property type="entry name" value="NODB"/>
    <property type="match status" value="1"/>
</dbReference>
<dbReference type="InterPro" id="IPR011330">
    <property type="entry name" value="Glyco_hydro/deAcase_b/a-brl"/>
</dbReference>
<evidence type="ECO:0000259" key="3">
    <source>
        <dbReference type="PROSITE" id="PS51677"/>
    </source>
</evidence>
<accession>A0A0G0PYU2</accession>
<dbReference type="Proteomes" id="UP000034539">
    <property type="component" value="Unassembled WGS sequence"/>
</dbReference>
<evidence type="ECO:0000256" key="1">
    <source>
        <dbReference type="ARBA" id="ARBA00004613"/>
    </source>
</evidence>
<dbReference type="PANTHER" id="PTHR34216:SF3">
    <property type="entry name" value="POLY-BETA-1,6-N-ACETYL-D-GLUCOSAMINE N-DEACETYLASE"/>
    <property type="match status" value="1"/>
</dbReference>
<organism evidence="4 5">
    <name type="scientific">Candidatus Gottesmanbacteria bacterium GW2011_GWC2_39_8</name>
    <dbReference type="NCBI Taxonomy" id="1618450"/>
    <lineage>
        <taxon>Bacteria</taxon>
        <taxon>Candidatus Gottesmaniibacteriota</taxon>
    </lineage>
</organism>
<dbReference type="AlphaFoldDB" id="A0A0G0PYU2"/>
<dbReference type="SUPFAM" id="SSF88713">
    <property type="entry name" value="Glycoside hydrolase/deacetylase"/>
    <property type="match status" value="1"/>
</dbReference>
<evidence type="ECO:0000313" key="5">
    <source>
        <dbReference type="Proteomes" id="UP000034539"/>
    </source>
</evidence>
<dbReference type="PANTHER" id="PTHR34216">
    <property type="match status" value="1"/>
</dbReference>